<comment type="subcellular location">
    <subcellularLocation>
        <location evidence="1">Cytoplasm</location>
        <location evidence="1">Cytoskeleton</location>
        <location evidence="1">Microtubule organizing center</location>
        <location evidence="1">Centrosome</location>
    </subcellularLocation>
</comment>
<keyword evidence="2" id="KW-0963">Cytoplasm</keyword>
<feature type="compositionally biased region" description="Basic and acidic residues" evidence="4">
    <location>
        <begin position="466"/>
        <end position="481"/>
    </location>
</feature>
<evidence type="ECO:0000256" key="1">
    <source>
        <dbReference type="ARBA" id="ARBA00004300"/>
    </source>
</evidence>
<feature type="region of interest" description="Disordered" evidence="4">
    <location>
        <begin position="413"/>
        <end position="510"/>
    </location>
</feature>
<dbReference type="GO" id="GO:0005814">
    <property type="term" value="C:centriole"/>
    <property type="evidence" value="ECO:0007669"/>
    <property type="project" value="TreeGrafter"/>
</dbReference>
<proteinExistence type="predicted"/>
<dbReference type="AlphaFoldDB" id="A0A8B9RS44"/>
<feature type="compositionally biased region" description="Polar residues" evidence="4">
    <location>
        <begin position="439"/>
        <end position="452"/>
    </location>
</feature>
<feature type="compositionally biased region" description="Polar residues" evidence="4">
    <location>
        <begin position="64"/>
        <end position="74"/>
    </location>
</feature>
<feature type="domain" description="ALMS motif" evidence="5">
    <location>
        <begin position="582"/>
        <end position="717"/>
    </location>
</feature>
<evidence type="ECO:0000259" key="5">
    <source>
        <dbReference type="Pfam" id="PF15309"/>
    </source>
</evidence>
<reference evidence="7" key="1">
    <citation type="submission" date="2025-08" db="UniProtKB">
        <authorList>
            <consortium name="Ensembl"/>
        </authorList>
    </citation>
    <scope>IDENTIFICATION</scope>
</reference>
<reference evidence="7" key="2">
    <citation type="submission" date="2025-09" db="UniProtKB">
        <authorList>
            <consortium name="Ensembl"/>
        </authorList>
    </citation>
    <scope>IDENTIFICATION</scope>
</reference>
<sequence>MPSGEGKPPCLRCARHSRLDFQVKPCAKWTRETQSFVTRMCLTVNYSSWKKTGRFGVTQKQWGTDGQRTCTGLQRESAAERKSSSTKESLSSQNTTSISPIVISQMTDENKSKENWPALPMQSMIPQPSAYHTKQSLANHGSVDINRVFMVLPSRLEIQASLDDATSPSDSPIAEEKQCQNQQKGFASITITARRVAVGSSDPARGPGAVQEPSTVSPTSSKVPAAFRCWPPAGKANQRASPLKISESCSQLGKEPRKQLFDPGNKENGVGLQSRDGREGVPPSFTSCVHLQVSQQCPNTIYYLDRSLNVCIDQPRINYQKIHRSVLSFHINCSSSRLTADGVDGIANGEPIEAIFQTKLLGENETPLTSNLSAHLTENNVINKEKTNEGYLGSKYPLQSVFVSGLPAFVDIPRGPTNVATTEKDDEMLSGSKKKQRTMGRSSGTASGSLPDTASRKAIVAATDGSSKKRDPCKDTSRSKEIQAQGILKPKKSLSSSMCNKKASSRILSEENVHRQNQLLKSDYEFCGSSDKIKEHKEEDERERASGVTLSTARSPDVTREKNDALTRPEAGSQTEKTPPTPQTLREALETHKPHFISRSQERLKRLENMVRLRKAQQSNAPASNQGPLVCKLSSTSTSSKKKQYTIPHPLSDNLFKPKERFIPEKEMHMRSKRIYDNLPEVKKKQEEKQKRIIIQSNRMRVEIFKKQLLDQLLHRNTE</sequence>
<feature type="region of interest" description="Disordered" evidence="4">
    <location>
        <begin position="254"/>
        <end position="278"/>
    </location>
</feature>
<dbReference type="GO" id="GO:0005813">
    <property type="term" value="C:centrosome"/>
    <property type="evidence" value="ECO:0007669"/>
    <property type="project" value="UniProtKB-SubCell"/>
</dbReference>
<feature type="compositionally biased region" description="Low complexity" evidence="4">
    <location>
        <begin position="213"/>
        <end position="222"/>
    </location>
</feature>
<keyword evidence="3" id="KW-0206">Cytoskeleton</keyword>
<evidence type="ECO:0000256" key="2">
    <source>
        <dbReference type="ARBA" id="ARBA00022490"/>
    </source>
</evidence>
<feature type="region of interest" description="Disordered" evidence="4">
    <location>
        <begin position="64"/>
        <end position="98"/>
    </location>
</feature>
<dbReference type="Ensembl" id="ENSANIT00000006664.1">
    <property type="protein sequence ID" value="ENSANIP00000006446.1"/>
    <property type="gene ID" value="ENSANIG00000004367.1"/>
</dbReference>
<name>A0A8B9RS44_9AVES</name>
<dbReference type="GO" id="GO:0046599">
    <property type="term" value="P:regulation of centriole replication"/>
    <property type="evidence" value="ECO:0007669"/>
    <property type="project" value="TreeGrafter"/>
</dbReference>
<feature type="region of interest" description="Disordered" evidence="4">
    <location>
        <begin position="532"/>
        <end position="583"/>
    </location>
</feature>
<keyword evidence="8" id="KW-1185">Reference proteome</keyword>
<dbReference type="Pfam" id="PF17730">
    <property type="entry name" value="Centro_C10orf90"/>
    <property type="match status" value="2"/>
</dbReference>
<feature type="region of interest" description="Disordered" evidence="4">
    <location>
        <begin position="198"/>
        <end position="222"/>
    </location>
</feature>
<feature type="compositionally biased region" description="Basic and acidic residues" evidence="4">
    <location>
        <begin position="532"/>
        <end position="545"/>
    </location>
</feature>
<dbReference type="PANTHER" id="PTHR21553:SF24">
    <property type="entry name" value="(E2-INDEPENDENT) E3 UBIQUITIN-CONJUGATING ENZYME FATS"/>
    <property type="match status" value="1"/>
</dbReference>
<dbReference type="GO" id="GO:0008017">
    <property type="term" value="F:microtubule binding"/>
    <property type="evidence" value="ECO:0007669"/>
    <property type="project" value="TreeGrafter"/>
</dbReference>
<accession>A0A8B9RS44</accession>
<dbReference type="InterPro" id="IPR041179">
    <property type="entry name" value="C10orf90_N"/>
</dbReference>
<evidence type="ECO:0000256" key="4">
    <source>
        <dbReference type="SAM" id="MobiDB-lite"/>
    </source>
</evidence>
<dbReference type="PANTHER" id="PTHR21553">
    <property type="entry name" value="ALMS1-RELATED"/>
    <property type="match status" value="1"/>
</dbReference>
<evidence type="ECO:0000313" key="7">
    <source>
        <dbReference type="Ensembl" id="ENSANIP00000006446.1"/>
    </source>
</evidence>
<organism evidence="7 8">
    <name type="scientific">Accipiter nisus</name>
    <name type="common">Eurasian sparrowhawk</name>
    <dbReference type="NCBI Taxonomy" id="211598"/>
    <lineage>
        <taxon>Eukaryota</taxon>
        <taxon>Metazoa</taxon>
        <taxon>Chordata</taxon>
        <taxon>Craniata</taxon>
        <taxon>Vertebrata</taxon>
        <taxon>Euteleostomi</taxon>
        <taxon>Archelosauria</taxon>
        <taxon>Archosauria</taxon>
        <taxon>Dinosauria</taxon>
        <taxon>Saurischia</taxon>
        <taxon>Theropoda</taxon>
        <taxon>Coelurosauria</taxon>
        <taxon>Aves</taxon>
        <taxon>Neognathae</taxon>
        <taxon>Neoaves</taxon>
        <taxon>Telluraves</taxon>
        <taxon>Accipitrimorphae</taxon>
        <taxon>Accipitriformes</taxon>
        <taxon>Accipitridae</taxon>
        <taxon>Accipitrinae</taxon>
        <taxon>Accipiter</taxon>
    </lineage>
</organism>
<dbReference type="Pfam" id="PF15309">
    <property type="entry name" value="ALMS_motif"/>
    <property type="match status" value="1"/>
</dbReference>
<dbReference type="Proteomes" id="UP000694541">
    <property type="component" value="Unplaced"/>
</dbReference>
<feature type="compositionally biased region" description="Basic and acidic residues" evidence="4">
    <location>
        <begin position="557"/>
        <end position="567"/>
    </location>
</feature>
<evidence type="ECO:0000313" key="8">
    <source>
        <dbReference type="Proteomes" id="UP000694541"/>
    </source>
</evidence>
<evidence type="ECO:0000259" key="6">
    <source>
        <dbReference type="Pfam" id="PF17730"/>
    </source>
</evidence>
<feature type="domain" description="Centrosomal protein C10orf90 N-terminal" evidence="6">
    <location>
        <begin position="101"/>
        <end position="426"/>
    </location>
</feature>
<protein>
    <submittedName>
        <fullName evidence="7">Chromosome 10 open reading frame 90</fullName>
    </submittedName>
</protein>
<dbReference type="GO" id="GO:0005829">
    <property type="term" value="C:cytosol"/>
    <property type="evidence" value="ECO:0007669"/>
    <property type="project" value="TreeGrafter"/>
</dbReference>
<dbReference type="InterPro" id="IPR029299">
    <property type="entry name" value="ALMS_motif"/>
</dbReference>
<evidence type="ECO:0000256" key="3">
    <source>
        <dbReference type="ARBA" id="ARBA00023212"/>
    </source>
</evidence>
<feature type="domain" description="Centrosomal protein C10orf90 N-terminal" evidence="6">
    <location>
        <begin position="427"/>
        <end position="575"/>
    </location>
</feature>